<evidence type="ECO:0000256" key="1">
    <source>
        <dbReference type="SAM" id="MobiDB-lite"/>
    </source>
</evidence>
<dbReference type="NCBIfam" id="TIGR03435">
    <property type="entry name" value="Soli_TIGR03435"/>
    <property type="match status" value="1"/>
</dbReference>
<dbReference type="eggNOG" id="COG4219">
    <property type="taxonomic scope" value="Bacteria"/>
</dbReference>
<reference evidence="3 4" key="1">
    <citation type="submission" date="2011-11" db="EMBL/GenBank/DDBJ databases">
        <title>Complete sequence of Granulicella mallensis MP5ACTX8.</title>
        <authorList>
            <consortium name="US DOE Joint Genome Institute"/>
            <person name="Lucas S."/>
            <person name="Copeland A."/>
            <person name="Lapidus A."/>
            <person name="Cheng J.-F."/>
            <person name="Goodwin L."/>
            <person name="Pitluck S."/>
            <person name="Peters L."/>
            <person name="Lu M."/>
            <person name="Detter J.C."/>
            <person name="Han C."/>
            <person name="Tapia R."/>
            <person name="Land M."/>
            <person name="Hauser L."/>
            <person name="Kyrpides N."/>
            <person name="Ivanova N."/>
            <person name="Mikhailova N."/>
            <person name="Pagani I."/>
            <person name="Rawat S."/>
            <person name="Mannisto M."/>
            <person name="Haggblom M."/>
            <person name="Woyke T."/>
        </authorList>
    </citation>
    <scope>NUCLEOTIDE SEQUENCE [LARGE SCALE GENOMIC DNA]</scope>
    <source>
        <strain evidence="4">ATCC BAA-1857 / DSM 23137 / MP5ACTX8</strain>
    </source>
</reference>
<proteinExistence type="predicted"/>
<sequence precursor="true">MMGPVELHRRRIMLLAVAMLATLPRAFGQEQHVAPMAKNAHPSYEVATIKPTDPEDGHAGFHTIGQRLFIENQTMNGLIAFAYAVHPKQIVDAPEWFSKDHFDIKGVPDIEGEPNLQQQREMLQKLLNDRFKLKFHRDKRDLSIFAITVAKGGPKLEASKSAPDSLLDQTRSNNGPQQTWKLTNNSMADFAQLLGYLLDRPVVNETGLKGKFDFDLSWTVDGSLSDDPKAPPGLFTAIQEQLGLKVEGTRGPADVLVMEHVERPSAD</sequence>
<keyword evidence="2" id="KW-0732">Signal</keyword>
<dbReference type="HOGENOM" id="CLU_079080_0_0_0"/>
<feature type="compositionally biased region" description="Polar residues" evidence="1">
    <location>
        <begin position="167"/>
        <end position="177"/>
    </location>
</feature>
<evidence type="ECO:0000256" key="2">
    <source>
        <dbReference type="SAM" id="SignalP"/>
    </source>
</evidence>
<dbReference type="Pfam" id="PF12543">
    <property type="entry name" value="DUF3738"/>
    <property type="match status" value="1"/>
</dbReference>
<protein>
    <recommendedName>
        <fullName evidence="5">Soil-associated protein, TIGR03435 family</fullName>
    </recommendedName>
</protein>
<feature type="signal peptide" evidence="2">
    <location>
        <begin position="1"/>
        <end position="28"/>
    </location>
</feature>
<name>G8P030_GRAMM</name>
<accession>G8P030</accession>
<feature type="region of interest" description="Disordered" evidence="1">
    <location>
        <begin position="157"/>
        <end position="177"/>
    </location>
</feature>
<organism evidence="3 4">
    <name type="scientific">Granulicella mallensis (strain ATCC BAA-1857 / DSM 23137 / MP5ACTX8)</name>
    <dbReference type="NCBI Taxonomy" id="682795"/>
    <lineage>
        <taxon>Bacteria</taxon>
        <taxon>Pseudomonadati</taxon>
        <taxon>Acidobacteriota</taxon>
        <taxon>Terriglobia</taxon>
        <taxon>Terriglobales</taxon>
        <taxon>Acidobacteriaceae</taxon>
        <taxon>Granulicella</taxon>
    </lineage>
</organism>
<gene>
    <name evidence="3" type="ordered locus">AciX8_1403</name>
</gene>
<evidence type="ECO:0000313" key="4">
    <source>
        <dbReference type="Proteomes" id="UP000007113"/>
    </source>
</evidence>
<dbReference type="EMBL" id="CP003130">
    <property type="protein sequence ID" value="AEU35746.1"/>
    <property type="molecule type" value="Genomic_DNA"/>
</dbReference>
<dbReference type="KEGG" id="gma:AciX8_1403"/>
<dbReference type="AlphaFoldDB" id="G8P030"/>
<keyword evidence="4" id="KW-1185">Reference proteome</keyword>
<dbReference type="Proteomes" id="UP000007113">
    <property type="component" value="Chromosome"/>
</dbReference>
<evidence type="ECO:0008006" key="5">
    <source>
        <dbReference type="Google" id="ProtNLM"/>
    </source>
</evidence>
<evidence type="ECO:0000313" key="3">
    <source>
        <dbReference type="EMBL" id="AEU35746.1"/>
    </source>
</evidence>
<feature type="chain" id="PRO_5003512533" description="Soil-associated protein, TIGR03435 family" evidence="2">
    <location>
        <begin position="29"/>
        <end position="267"/>
    </location>
</feature>
<dbReference type="InterPro" id="IPR017801">
    <property type="entry name" value="DUF3738"/>
</dbReference>